<evidence type="ECO:0000313" key="5">
    <source>
        <dbReference type="EMBL" id="XBX82199.1"/>
    </source>
</evidence>
<feature type="domain" description="Immune inhibitor A-like metallopeptidase VEG" evidence="4">
    <location>
        <begin position="719"/>
        <end position="836"/>
    </location>
</feature>
<dbReference type="PANTHER" id="PTHR41775:SF1">
    <property type="entry name" value="PEPTIDASE M6-LIKE DOMAIN-CONTAINING PROTEIN"/>
    <property type="match status" value="1"/>
</dbReference>
<dbReference type="GO" id="GO:0008233">
    <property type="term" value="F:peptidase activity"/>
    <property type="evidence" value="ECO:0007669"/>
    <property type="project" value="InterPro"/>
</dbReference>
<feature type="domain" description="Peptidase M6-like" evidence="3">
    <location>
        <begin position="151"/>
        <end position="479"/>
    </location>
</feature>
<feature type="region of interest" description="Disordered" evidence="1">
    <location>
        <begin position="120"/>
        <end position="153"/>
    </location>
</feature>
<evidence type="ECO:0000259" key="3">
    <source>
        <dbReference type="Pfam" id="PF05547"/>
    </source>
</evidence>
<evidence type="ECO:0000256" key="2">
    <source>
        <dbReference type="SAM" id="SignalP"/>
    </source>
</evidence>
<accession>A0AAU7W6F9</accession>
<evidence type="ECO:0000259" key="4">
    <source>
        <dbReference type="Pfam" id="PF20774"/>
    </source>
</evidence>
<feature type="signal peptide" evidence="2">
    <location>
        <begin position="1"/>
        <end position="33"/>
    </location>
</feature>
<feature type="chain" id="PRO_5043728314" evidence="2">
    <location>
        <begin position="34"/>
        <end position="967"/>
    </location>
</feature>
<dbReference type="RefSeq" id="WP_350348220.1">
    <property type="nucleotide sequence ID" value="NZ_CP158374.1"/>
</dbReference>
<reference evidence="5" key="1">
    <citation type="submission" date="2024-05" db="EMBL/GenBank/DDBJ databases">
        <authorList>
            <person name="Yu L."/>
        </authorList>
    </citation>
    <scope>NUCLEOTIDE SEQUENCE</scope>
    <source>
        <strain evidence="5">G08B096</strain>
    </source>
</reference>
<protein>
    <submittedName>
        <fullName evidence="5">Immune inhibitor A domain-containing protein</fullName>
    </submittedName>
</protein>
<name>A0AAU7W6F9_9MICO</name>
<dbReference type="InterPro" id="IPR048665">
    <property type="entry name" value="InhA-like_VEG"/>
</dbReference>
<dbReference type="EMBL" id="CP158374">
    <property type="protein sequence ID" value="XBX82199.1"/>
    <property type="molecule type" value="Genomic_DNA"/>
</dbReference>
<dbReference type="Pfam" id="PF20774">
    <property type="entry name" value="InhA-like_VEG"/>
    <property type="match status" value="1"/>
</dbReference>
<dbReference type="AlphaFoldDB" id="A0AAU7W6F9"/>
<dbReference type="NCBIfam" id="TIGR03296">
    <property type="entry name" value="M6dom_TIGR03296"/>
    <property type="match status" value="1"/>
</dbReference>
<evidence type="ECO:0000256" key="1">
    <source>
        <dbReference type="SAM" id="MobiDB-lite"/>
    </source>
</evidence>
<feature type="compositionally biased region" description="Basic and acidic residues" evidence="1">
    <location>
        <begin position="125"/>
        <end position="136"/>
    </location>
</feature>
<proteinExistence type="predicted"/>
<dbReference type="Pfam" id="PF20773">
    <property type="entry name" value="InhA-like_MAM"/>
    <property type="match status" value="1"/>
</dbReference>
<dbReference type="InterPro" id="IPR008757">
    <property type="entry name" value="Peptidase_M6-like_domain"/>
</dbReference>
<dbReference type="Pfam" id="PF05547">
    <property type="entry name" value="Peptidase_M6"/>
    <property type="match status" value="1"/>
</dbReference>
<dbReference type="GO" id="GO:0006508">
    <property type="term" value="P:proteolysis"/>
    <property type="evidence" value="ECO:0007669"/>
    <property type="project" value="InterPro"/>
</dbReference>
<organism evidence="5">
    <name type="scientific">Agromyces sp. G08B096</name>
    <dbReference type="NCBI Taxonomy" id="3156399"/>
    <lineage>
        <taxon>Bacteria</taxon>
        <taxon>Bacillati</taxon>
        <taxon>Actinomycetota</taxon>
        <taxon>Actinomycetes</taxon>
        <taxon>Micrococcales</taxon>
        <taxon>Microbacteriaceae</taxon>
        <taxon>Agromyces</taxon>
    </lineage>
</organism>
<sequence>MSHRTTRARRRAVASIPMIALVATGLTAFGASAASAETSRPAAPVISDDEYYMNYVAPRAEAVVGSDEEAVYDINGNKVVGTGSPDETAAALEAATAIDQKFAQGNPQAAEGLAMLESQSIETGKSPKELKQENRGTGHGHKKPKKDPNYKQADETQEAKLLTILVEFDENANDDFSDLYVPTEWGGTECKPGDVQNGPLHNNIPNPADYELEDNNSMWVPDFSSEHFNKMLFTDEGITERVRTDLTGPDGKPGFDISGYTMKNMYEEMSHGAYTVTGAATPWIKVPHSEAYYGATVCHLNEEGVYEAGPMQDMQGHPDNPLGPGQLPIDAVGALAEAQPDFPWADYDIEDQGDRDGDGNVLEPDGVIDHVVLVHAGEDKSGGGGAEGTYAIWAHSSAVAGGADIPGTDLKLSNYIVQPEDSGVGVFAHEYGHDLGLPDLYDTSNAASSDVDFWDLMSSGSHAGPIFQSMPTHMGLWDKWVLGWADPLEVNPGDDELTVKVGQNSRPIKGTEDGVKINLPDKVITLATPHSGEHMWYTGADQDWADLRLGRTIDVPATEPKFWMWNDFVIEEDWDYGYVEVSTDGGTTWTEQKVFSEDGTEVSTPDGYADPNGRMADFGAAEGAPKQYGLTGSSEGWRHDYVDLTPYAGTTVQLRLRLATDAAYQDRGWFTDDLAVTSGADVVWSDDVESGDDNGWTKEVASFTTTTGPGWRQDTGTSVKAQYYLAEWRNFDGFDEGLKYGYNSIYQDGAWKVEKLAYNAPGMLVWYRDTTYGNSNMITANETALPSYGAKGGLLVVDSHFNPLQRTGEAAEADPSTMNAMPSRAQSSNAAFGLQATYPFTECFILTDPSDEYCTDIPALDPVRTFTDDQGWVPGFALNPQTGQLYYRDRDASTVVPSVGNAQYTTPLYDLQGNRLPQYDGVDVGYGPFGSGNPADSGVGYGTVISVKKAMKGNTSALFSITPPSAE</sequence>
<dbReference type="SUPFAM" id="SSF55486">
    <property type="entry name" value="Metalloproteases ('zincins'), catalytic domain"/>
    <property type="match status" value="1"/>
</dbReference>
<keyword evidence="2" id="KW-0732">Signal</keyword>
<dbReference type="PANTHER" id="PTHR41775">
    <property type="entry name" value="SECRETED PROTEIN-RELATED"/>
    <property type="match status" value="1"/>
</dbReference>
<gene>
    <name evidence="5" type="ORF">ABIQ69_16550</name>
</gene>